<reference evidence="12 13" key="1">
    <citation type="submission" date="2018-06" db="EMBL/GenBank/DDBJ databases">
        <title>Extensive metabolic versatility and redundancy in microbially diverse, dynamic hydrothermal sediments.</title>
        <authorList>
            <person name="Dombrowski N."/>
            <person name="Teske A."/>
            <person name="Baker B.J."/>
        </authorList>
    </citation>
    <scope>NUCLEOTIDE SEQUENCE [LARGE SCALE GENOMIC DNA]</scope>
    <source>
        <strain evidence="12">B79_G16</strain>
    </source>
</reference>
<dbReference type="InterPro" id="IPR018260">
    <property type="entry name" value="Ribosomal_uL22_CS"/>
</dbReference>
<evidence type="ECO:0000256" key="10">
    <source>
        <dbReference type="RuleBase" id="RU004008"/>
    </source>
</evidence>
<dbReference type="PANTHER" id="PTHR13501:SF8">
    <property type="entry name" value="LARGE RIBOSOMAL SUBUNIT PROTEIN UL22M"/>
    <property type="match status" value="1"/>
</dbReference>
<evidence type="ECO:0000256" key="3">
    <source>
        <dbReference type="ARBA" id="ARBA00022884"/>
    </source>
</evidence>
<dbReference type="GO" id="GO:0006412">
    <property type="term" value="P:translation"/>
    <property type="evidence" value="ECO:0007669"/>
    <property type="project" value="UniProtKB-UniRule"/>
</dbReference>
<gene>
    <name evidence="7" type="primary">rplV</name>
    <name evidence="12" type="ORF">DRH29_00710</name>
</gene>
<evidence type="ECO:0000256" key="9">
    <source>
        <dbReference type="RuleBase" id="RU004006"/>
    </source>
</evidence>
<dbReference type="InterPro" id="IPR036394">
    <property type="entry name" value="Ribosomal_uL22_sf"/>
</dbReference>
<evidence type="ECO:0000256" key="7">
    <source>
        <dbReference type="HAMAP-Rule" id="MF_01331"/>
    </source>
</evidence>
<dbReference type="Proteomes" id="UP000281261">
    <property type="component" value="Unassembled WGS sequence"/>
</dbReference>
<dbReference type="HAMAP" id="MF_01331_B">
    <property type="entry name" value="Ribosomal_uL22_B"/>
    <property type="match status" value="1"/>
</dbReference>
<protein>
    <recommendedName>
        <fullName evidence="6 7">Large ribosomal subunit protein uL22</fullName>
    </recommendedName>
</protein>
<sequence>MEVKASSKFVRISPKKVRPLLAPLKNLDVNTALHQLLYHRSKASRIVYKLIKSAVSNAQNNYNLKENNLKIKSLTVDSGPSYKRYWFRSRGSADRLLKRNSHLNIVLAEIKPTVIKKTVSPPTGASKPKLPATGQPAASKEAVQDKPASDIGKSGQPATSGELSQKAAAKSKMSGFKNIFSRRTTNK</sequence>
<comment type="function">
    <text evidence="7 10">This protein binds specifically to 23S rRNA; its binding is stimulated by other ribosomal proteins, e.g., L4, L17, and L20. It is important during the early stages of 50S assembly. It makes multiple contacts with different domains of the 23S rRNA in the assembled 50S subunit and ribosome.</text>
</comment>
<dbReference type="EMBL" id="QMNG01000001">
    <property type="protein sequence ID" value="RLC37920.1"/>
    <property type="molecule type" value="Genomic_DNA"/>
</dbReference>
<evidence type="ECO:0000313" key="12">
    <source>
        <dbReference type="EMBL" id="RLC37920.1"/>
    </source>
</evidence>
<evidence type="ECO:0000256" key="1">
    <source>
        <dbReference type="ARBA" id="ARBA00009451"/>
    </source>
</evidence>
<comment type="function">
    <text evidence="7">The globular domain of the protein is located near the polypeptide exit tunnel on the outside of the subunit, while an extended beta-hairpin is found that lines the wall of the exit tunnel in the center of the 70S ribosome.</text>
</comment>
<keyword evidence="5 7" id="KW-0687">Ribonucleoprotein</keyword>
<dbReference type="AlphaFoldDB" id="A0A420ZE11"/>
<dbReference type="CDD" id="cd00336">
    <property type="entry name" value="Ribosomal_L22"/>
    <property type="match status" value="1"/>
</dbReference>
<dbReference type="GO" id="GO:0019843">
    <property type="term" value="F:rRNA binding"/>
    <property type="evidence" value="ECO:0007669"/>
    <property type="project" value="UniProtKB-UniRule"/>
</dbReference>
<dbReference type="GO" id="GO:0015934">
    <property type="term" value="C:large ribosomal subunit"/>
    <property type="evidence" value="ECO:0007669"/>
    <property type="project" value="InterPro"/>
</dbReference>
<evidence type="ECO:0000256" key="2">
    <source>
        <dbReference type="ARBA" id="ARBA00022730"/>
    </source>
</evidence>
<dbReference type="InterPro" id="IPR001063">
    <property type="entry name" value="Ribosomal_uL22"/>
</dbReference>
<feature type="region of interest" description="Disordered" evidence="11">
    <location>
        <begin position="118"/>
        <end position="187"/>
    </location>
</feature>
<dbReference type="InterPro" id="IPR005727">
    <property type="entry name" value="Ribosomal_uL22_bac/chlpt-type"/>
</dbReference>
<organism evidence="12 13">
    <name type="scientific">candidate division Kazan bacterium</name>
    <dbReference type="NCBI Taxonomy" id="2202143"/>
    <lineage>
        <taxon>Bacteria</taxon>
        <taxon>Bacteria division Kazan-3B-28</taxon>
    </lineage>
</organism>
<accession>A0A420ZE11</accession>
<dbReference type="GO" id="GO:0003735">
    <property type="term" value="F:structural constituent of ribosome"/>
    <property type="evidence" value="ECO:0007669"/>
    <property type="project" value="InterPro"/>
</dbReference>
<name>A0A420ZE11_UNCK3</name>
<evidence type="ECO:0000256" key="6">
    <source>
        <dbReference type="ARBA" id="ARBA00035207"/>
    </source>
</evidence>
<keyword evidence="4 7" id="KW-0689">Ribosomal protein</keyword>
<evidence type="ECO:0000256" key="11">
    <source>
        <dbReference type="SAM" id="MobiDB-lite"/>
    </source>
</evidence>
<evidence type="ECO:0000256" key="5">
    <source>
        <dbReference type="ARBA" id="ARBA00023274"/>
    </source>
</evidence>
<evidence type="ECO:0000313" key="13">
    <source>
        <dbReference type="Proteomes" id="UP000281261"/>
    </source>
</evidence>
<dbReference type="Gene3D" id="3.90.470.10">
    <property type="entry name" value="Ribosomal protein L22/L17"/>
    <property type="match status" value="1"/>
</dbReference>
<proteinExistence type="inferred from homology"/>
<dbReference type="InterPro" id="IPR047867">
    <property type="entry name" value="Ribosomal_uL22_bac/org-type"/>
</dbReference>
<dbReference type="NCBIfam" id="TIGR01044">
    <property type="entry name" value="rplV_bact"/>
    <property type="match status" value="1"/>
</dbReference>
<comment type="subunit">
    <text evidence="7 9">Part of the 50S ribosomal subunit.</text>
</comment>
<dbReference type="PROSITE" id="PS00464">
    <property type="entry name" value="RIBOSOMAL_L22"/>
    <property type="match status" value="1"/>
</dbReference>
<comment type="similarity">
    <text evidence="1 7 8">Belongs to the universal ribosomal protein uL22 family.</text>
</comment>
<evidence type="ECO:0000256" key="8">
    <source>
        <dbReference type="RuleBase" id="RU004005"/>
    </source>
</evidence>
<dbReference type="PANTHER" id="PTHR13501">
    <property type="entry name" value="CHLOROPLAST 50S RIBOSOMAL PROTEIN L22-RELATED"/>
    <property type="match status" value="1"/>
</dbReference>
<comment type="caution">
    <text evidence="12">The sequence shown here is derived from an EMBL/GenBank/DDBJ whole genome shotgun (WGS) entry which is preliminary data.</text>
</comment>
<keyword evidence="2 7" id="KW-0699">rRNA-binding</keyword>
<keyword evidence="3 7" id="KW-0694">RNA-binding</keyword>
<evidence type="ECO:0000256" key="4">
    <source>
        <dbReference type="ARBA" id="ARBA00022980"/>
    </source>
</evidence>
<dbReference type="Pfam" id="PF00237">
    <property type="entry name" value="Ribosomal_L22"/>
    <property type="match status" value="1"/>
</dbReference>
<dbReference type="SUPFAM" id="SSF54843">
    <property type="entry name" value="Ribosomal protein L22"/>
    <property type="match status" value="1"/>
</dbReference>